<dbReference type="Proteomes" id="UP001155546">
    <property type="component" value="Unassembled WGS sequence"/>
</dbReference>
<sequence length="853" mass="94455">MMKKQNHLWITAIIASTILTACGGGDSSNETVVEDPDTTLPVTSQLLINEIVADAEDGGNDWIELYALEGPVSLASYTIVDDNTERTPQALPDVTLAQGEFIVIQAIDEEDTPPDSGYYVTFKLGSDDAVTLFKDGVQSDTLDWEEGDAQQGSSYGLYTDGTGTAQTLSPTPGEANQPSTADITYDLIINENAPIRINEIVAKNSESEHDWVELYVTGNYSVNLSDYQIADENNELVTLPDITLAPGEYYRLYATTDVIENTQTIAFKLGSSDQVSLYQDDDLVDQLSWKKGQALIGYSYGRFPDGSDGTFVLTPSPQSTNTKALHGPIVINEVVANDENGGYDWFELYNNSAQQISLASYQVIDGSDDIEPVTLPDVELAPGDYIVIFASDEQLTQHYVPFKLGNNDELSIMLNGEVVDYIDWDSSDVNTGYSYGLSAANSSDNSWHKDFLTPTQGTANELATAFEPNVVKNLYIDISDENWQSILASPLDEEYHQASITFEGVTLDSVAIRTKGGSSLRAVSQSNSDRYSFKIDINEYVDGQKFFGLKKFTLQNSYNDPSYMREVIAYDLMKDLGIAAPDHAYVNVYINNKLFGFYLMVEVIDSEFIENYFDNTNGDLYKPDGTGSDLQWISADIADYTGINQQNNEETTDNGAFINFIAEMDAGSESVIDVDSLLRYMSVSVSLSNLDSYHGTLAHNYYIYEQDGIFTFLPWDLNESFGTFSMGCRSDIRGLYIDEPTSGAMSERPMVANVFSNQDHLNTYHDYLWQLIEGPLADDAFAQRVNTIAALIDEHVANDPSAFYGYSSFIQNLDNSVDKFYGLTSFMTYRVNNMRQQLNGSLPSSGTGQGYCR</sequence>
<name>A0A9X3AKW5_9GAMM</name>
<evidence type="ECO:0000259" key="1">
    <source>
        <dbReference type="PROSITE" id="PS51841"/>
    </source>
</evidence>
<dbReference type="InterPro" id="IPR036415">
    <property type="entry name" value="Lamin_tail_dom_sf"/>
</dbReference>
<dbReference type="RefSeq" id="WP_261296818.1">
    <property type="nucleotide sequence ID" value="NZ_JAMTCD010000001.1"/>
</dbReference>
<dbReference type="EMBL" id="JAMTCD010000001">
    <property type="protein sequence ID" value="MCT7940366.1"/>
    <property type="molecule type" value="Genomic_DNA"/>
</dbReference>
<reference evidence="2" key="1">
    <citation type="journal article" date="2023" name="Int. J. Syst. Evol. Microbiol.">
        <title>&lt;i&gt;Shewanella septentrionalis&lt;/i&gt; sp. nov. and &lt;i&gt;Shewanella holmiensis&lt;/i&gt; sp. nov., isolated from Baltic Sea water and sediments.</title>
        <authorList>
            <person name="Martin-Rodriguez A.J."/>
            <person name="Thorell K."/>
            <person name="Joffre E."/>
            <person name="Jensie-Markopoulos S."/>
            <person name="Moore E.R.B."/>
            <person name="Sjoling A."/>
        </authorList>
    </citation>
    <scope>NUCLEOTIDE SEQUENCE</scope>
    <source>
        <strain evidence="2">SP1S2-7</strain>
    </source>
</reference>
<evidence type="ECO:0000313" key="3">
    <source>
        <dbReference type="Proteomes" id="UP001155546"/>
    </source>
</evidence>
<dbReference type="AlphaFoldDB" id="A0A9X3AKW5"/>
<proteinExistence type="predicted"/>
<organism evidence="2 3">
    <name type="scientific">Shewanella holmiensis</name>
    <dbReference type="NCBI Taxonomy" id="2952222"/>
    <lineage>
        <taxon>Bacteria</taxon>
        <taxon>Pseudomonadati</taxon>
        <taxon>Pseudomonadota</taxon>
        <taxon>Gammaproteobacteria</taxon>
        <taxon>Alteromonadales</taxon>
        <taxon>Shewanellaceae</taxon>
        <taxon>Shewanella</taxon>
    </lineage>
</organism>
<keyword evidence="2" id="KW-0418">Kinase</keyword>
<feature type="domain" description="LTD" evidence="1">
    <location>
        <begin position="162"/>
        <end position="302"/>
    </location>
</feature>
<evidence type="ECO:0000313" key="2">
    <source>
        <dbReference type="EMBL" id="MCT7940366.1"/>
    </source>
</evidence>
<dbReference type="Pfam" id="PF08757">
    <property type="entry name" value="CotH"/>
    <property type="match status" value="1"/>
</dbReference>
<dbReference type="PROSITE" id="PS51841">
    <property type="entry name" value="LTD"/>
    <property type="match status" value="3"/>
</dbReference>
<dbReference type="InterPro" id="IPR014867">
    <property type="entry name" value="Spore_coat_CotH_CotH2/3/7"/>
</dbReference>
<dbReference type="GO" id="GO:0016301">
    <property type="term" value="F:kinase activity"/>
    <property type="evidence" value="ECO:0007669"/>
    <property type="project" value="UniProtKB-KW"/>
</dbReference>
<comment type="caution">
    <text evidence="2">The sequence shown here is derived from an EMBL/GenBank/DDBJ whole genome shotgun (WGS) entry which is preliminary data.</text>
</comment>
<dbReference type="InterPro" id="IPR001322">
    <property type="entry name" value="Lamin_tail_dom"/>
</dbReference>
<feature type="domain" description="LTD" evidence="1">
    <location>
        <begin position="34"/>
        <end position="153"/>
    </location>
</feature>
<feature type="domain" description="LTD" evidence="1">
    <location>
        <begin position="314"/>
        <end position="426"/>
    </location>
</feature>
<dbReference type="SUPFAM" id="SSF74853">
    <property type="entry name" value="Lamin A/C globular tail domain"/>
    <property type="match status" value="2"/>
</dbReference>
<dbReference type="PROSITE" id="PS51257">
    <property type="entry name" value="PROKAR_LIPOPROTEIN"/>
    <property type="match status" value="1"/>
</dbReference>
<protein>
    <submittedName>
        <fullName evidence="2">CotH kinase family protein</fullName>
    </submittedName>
</protein>
<keyword evidence="3" id="KW-1185">Reference proteome</keyword>
<accession>A0A9X3AKW5</accession>
<dbReference type="PANTHER" id="PTHR40050:SF1">
    <property type="entry name" value="INNER SPORE COAT PROTEIN H"/>
    <property type="match status" value="1"/>
</dbReference>
<gene>
    <name evidence="2" type="ORF">NE535_00930</name>
</gene>
<keyword evidence="2" id="KW-0808">Transferase</keyword>
<dbReference type="Pfam" id="PF00932">
    <property type="entry name" value="LTD"/>
    <property type="match status" value="2"/>
</dbReference>
<dbReference type="PANTHER" id="PTHR40050">
    <property type="entry name" value="INNER SPORE COAT PROTEIN H"/>
    <property type="match status" value="1"/>
</dbReference>
<dbReference type="Gene3D" id="2.60.40.1260">
    <property type="entry name" value="Lamin Tail domain"/>
    <property type="match status" value="2"/>
</dbReference>